<dbReference type="STRING" id="299467.A0A443SA55"/>
<evidence type="ECO:0000256" key="2">
    <source>
        <dbReference type="ARBA" id="ARBA00022448"/>
    </source>
</evidence>
<name>A0A443SA55_9ACAR</name>
<protein>
    <submittedName>
        <fullName evidence="12">TWiK family of potassium channels protein 7-like protein</fullName>
    </submittedName>
</protein>
<sequence>MAPDRRRTVRRNDRAQSRYGREASQVREVTTATKFKNCCRKFVAFLFSHVGLCALVIAYMIMGAFIFHSVEFDEKTVPHLFQVKKNITEIRLDKMWEITKRYNIFEDLKQNFTQEIKIEIKEFEDDLLELIGSGYDGSKTKSKWTLPGAFLYSLTVITTIGYGAATPTTDNGRIATMFYAILGIPLMLLYLANIGGILAQSFRYAYGRLCKCKKKRKQNSNVSRTKTLRQMNQLQRQHTYSPQQTTSHFDFISPPISHSVPSSPLSTIARQHHVSMFRPGSPPIAESDAEDDRVMHHHHPPRLERSLTEPNMLTNEMFDSSDNEEESKSGNEKIHVPITLSLFILIGYVIGGGLLIADLEGWNKFEGAYFCFITLSTIGFGDYVPGNILETSDKQEYLILCAVYILVGLALGAMCFNLMQEEVIRKFRMCGQRIGIIKETVEDELMTTL</sequence>
<proteinExistence type="inferred from homology"/>
<evidence type="ECO:0000256" key="3">
    <source>
        <dbReference type="ARBA" id="ARBA00022692"/>
    </source>
</evidence>
<evidence type="ECO:0000259" key="11">
    <source>
        <dbReference type="Pfam" id="PF07885"/>
    </source>
</evidence>
<dbReference type="GO" id="GO:0030322">
    <property type="term" value="P:stabilization of membrane potential"/>
    <property type="evidence" value="ECO:0007669"/>
    <property type="project" value="TreeGrafter"/>
</dbReference>
<keyword evidence="13" id="KW-1185">Reference proteome</keyword>
<feature type="transmembrane region" description="Helical" evidence="10">
    <location>
        <begin position="144"/>
        <end position="165"/>
    </location>
</feature>
<feature type="transmembrane region" description="Helical" evidence="10">
    <location>
        <begin position="397"/>
        <end position="419"/>
    </location>
</feature>
<dbReference type="SUPFAM" id="SSF81324">
    <property type="entry name" value="Voltage-gated potassium channels"/>
    <property type="match status" value="2"/>
</dbReference>
<dbReference type="PRINTS" id="PR01333">
    <property type="entry name" value="2POREKCHANEL"/>
</dbReference>
<keyword evidence="6 10" id="KW-0472">Membrane</keyword>
<feature type="domain" description="Potassium channel" evidence="11">
    <location>
        <begin position="141"/>
        <end position="198"/>
    </location>
</feature>
<feature type="domain" description="Potassium channel" evidence="11">
    <location>
        <begin position="344"/>
        <end position="422"/>
    </location>
</feature>
<dbReference type="Gene3D" id="1.10.287.70">
    <property type="match status" value="1"/>
</dbReference>
<keyword evidence="3 8" id="KW-0812">Transmembrane</keyword>
<gene>
    <name evidence="12" type="ORF">B4U80_03803</name>
</gene>
<evidence type="ECO:0000256" key="9">
    <source>
        <dbReference type="SAM" id="MobiDB-lite"/>
    </source>
</evidence>
<feature type="transmembrane region" description="Helical" evidence="10">
    <location>
        <begin position="368"/>
        <end position="385"/>
    </location>
</feature>
<dbReference type="InterPro" id="IPR013099">
    <property type="entry name" value="K_chnl_dom"/>
</dbReference>
<evidence type="ECO:0000256" key="8">
    <source>
        <dbReference type="RuleBase" id="RU003857"/>
    </source>
</evidence>
<dbReference type="Pfam" id="PF07885">
    <property type="entry name" value="Ion_trans_2"/>
    <property type="match status" value="2"/>
</dbReference>
<dbReference type="GO" id="GO:0015271">
    <property type="term" value="F:outward rectifier potassium channel activity"/>
    <property type="evidence" value="ECO:0007669"/>
    <property type="project" value="TreeGrafter"/>
</dbReference>
<evidence type="ECO:0000313" key="12">
    <source>
        <dbReference type="EMBL" id="RWS24390.1"/>
    </source>
</evidence>
<dbReference type="Proteomes" id="UP000288716">
    <property type="component" value="Unassembled WGS sequence"/>
</dbReference>
<dbReference type="GO" id="GO:0005886">
    <property type="term" value="C:plasma membrane"/>
    <property type="evidence" value="ECO:0007669"/>
    <property type="project" value="TreeGrafter"/>
</dbReference>
<dbReference type="PANTHER" id="PTHR11003">
    <property type="entry name" value="POTASSIUM CHANNEL, SUBFAMILY K"/>
    <property type="match status" value="1"/>
</dbReference>
<dbReference type="GO" id="GO:0022841">
    <property type="term" value="F:potassium ion leak channel activity"/>
    <property type="evidence" value="ECO:0007669"/>
    <property type="project" value="TreeGrafter"/>
</dbReference>
<evidence type="ECO:0000313" key="13">
    <source>
        <dbReference type="Proteomes" id="UP000288716"/>
    </source>
</evidence>
<feature type="transmembrane region" description="Helical" evidence="10">
    <location>
        <begin position="177"/>
        <end position="199"/>
    </location>
</feature>
<dbReference type="InterPro" id="IPR003280">
    <property type="entry name" value="2pore_dom_K_chnl"/>
</dbReference>
<dbReference type="VEuPathDB" id="VectorBase:LDEU007650"/>
<dbReference type="PANTHER" id="PTHR11003:SF352">
    <property type="entry name" value="BCDNA.GH04802-RELATED"/>
    <property type="match status" value="1"/>
</dbReference>
<dbReference type="EMBL" id="NCKV01004939">
    <property type="protein sequence ID" value="RWS24390.1"/>
    <property type="molecule type" value="Genomic_DNA"/>
</dbReference>
<comment type="similarity">
    <text evidence="8">Belongs to the two pore domain potassium channel (TC 1.A.1.8) family.</text>
</comment>
<keyword evidence="2 8" id="KW-0813">Transport</keyword>
<accession>A0A443SA55</accession>
<dbReference type="AlphaFoldDB" id="A0A443SA55"/>
<keyword evidence="7 8" id="KW-0407">Ion channel</keyword>
<organism evidence="12 13">
    <name type="scientific">Leptotrombidium deliense</name>
    <dbReference type="NCBI Taxonomy" id="299467"/>
    <lineage>
        <taxon>Eukaryota</taxon>
        <taxon>Metazoa</taxon>
        <taxon>Ecdysozoa</taxon>
        <taxon>Arthropoda</taxon>
        <taxon>Chelicerata</taxon>
        <taxon>Arachnida</taxon>
        <taxon>Acari</taxon>
        <taxon>Acariformes</taxon>
        <taxon>Trombidiformes</taxon>
        <taxon>Prostigmata</taxon>
        <taxon>Anystina</taxon>
        <taxon>Parasitengona</taxon>
        <taxon>Trombiculoidea</taxon>
        <taxon>Trombiculidae</taxon>
        <taxon>Leptotrombidium</taxon>
    </lineage>
</organism>
<feature type="transmembrane region" description="Helical" evidence="10">
    <location>
        <begin position="42"/>
        <end position="67"/>
    </location>
</feature>
<evidence type="ECO:0000256" key="5">
    <source>
        <dbReference type="ARBA" id="ARBA00023065"/>
    </source>
</evidence>
<dbReference type="OrthoDB" id="297496at2759"/>
<comment type="subcellular location">
    <subcellularLocation>
        <location evidence="1">Membrane</location>
        <topology evidence="1">Multi-pass membrane protein</topology>
    </subcellularLocation>
</comment>
<feature type="region of interest" description="Disordered" evidence="9">
    <location>
        <begin position="281"/>
        <end position="301"/>
    </location>
</feature>
<evidence type="ECO:0000256" key="6">
    <source>
        <dbReference type="ARBA" id="ARBA00023136"/>
    </source>
</evidence>
<evidence type="ECO:0000256" key="4">
    <source>
        <dbReference type="ARBA" id="ARBA00022989"/>
    </source>
</evidence>
<evidence type="ECO:0000256" key="1">
    <source>
        <dbReference type="ARBA" id="ARBA00004141"/>
    </source>
</evidence>
<keyword evidence="4 10" id="KW-1133">Transmembrane helix</keyword>
<comment type="caution">
    <text evidence="12">The sequence shown here is derived from an EMBL/GenBank/DDBJ whole genome shotgun (WGS) entry which is preliminary data.</text>
</comment>
<reference evidence="12 13" key="1">
    <citation type="journal article" date="2018" name="Gigascience">
        <title>Genomes of trombidid mites reveal novel predicted allergens and laterally-transferred genes associated with secondary metabolism.</title>
        <authorList>
            <person name="Dong X."/>
            <person name="Chaisiri K."/>
            <person name="Xia D."/>
            <person name="Armstrong S.D."/>
            <person name="Fang Y."/>
            <person name="Donnelly M.J."/>
            <person name="Kadowaki T."/>
            <person name="McGarry J.W."/>
            <person name="Darby A.C."/>
            <person name="Makepeace B.L."/>
        </authorList>
    </citation>
    <scope>NUCLEOTIDE SEQUENCE [LARGE SCALE GENOMIC DNA]</scope>
    <source>
        <strain evidence="12">UoL-UT</strain>
    </source>
</reference>
<evidence type="ECO:0000256" key="7">
    <source>
        <dbReference type="ARBA" id="ARBA00023303"/>
    </source>
</evidence>
<keyword evidence="5 8" id="KW-0406">Ion transport</keyword>
<evidence type="ECO:0000256" key="10">
    <source>
        <dbReference type="SAM" id="Phobius"/>
    </source>
</evidence>
<feature type="transmembrane region" description="Helical" evidence="10">
    <location>
        <begin position="334"/>
        <end position="356"/>
    </location>
</feature>